<evidence type="ECO:0000313" key="2">
    <source>
        <dbReference type="EMBL" id="AQS57026.1"/>
    </source>
</evidence>
<gene>
    <name evidence="2" type="ORF">B0W44_15975</name>
</gene>
<evidence type="ECO:0000313" key="3">
    <source>
        <dbReference type="Proteomes" id="UP000188603"/>
    </source>
</evidence>
<feature type="domain" description="IrrE N-terminal-like" evidence="1">
    <location>
        <begin position="43"/>
        <end position="157"/>
    </location>
</feature>
<protein>
    <recommendedName>
        <fullName evidence="1">IrrE N-terminal-like domain-containing protein</fullName>
    </recommendedName>
</protein>
<keyword evidence="3" id="KW-1185">Reference proteome</keyword>
<dbReference type="Proteomes" id="UP000188603">
    <property type="component" value="Chromosome"/>
</dbReference>
<organism evidence="2 3">
    <name type="scientific">Novibacillus thermophilus</name>
    <dbReference type="NCBI Taxonomy" id="1471761"/>
    <lineage>
        <taxon>Bacteria</taxon>
        <taxon>Bacillati</taxon>
        <taxon>Bacillota</taxon>
        <taxon>Bacilli</taxon>
        <taxon>Bacillales</taxon>
        <taxon>Thermoactinomycetaceae</taxon>
        <taxon>Novibacillus</taxon>
    </lineage>
</organism>
<dbReference type="Pfam" id="PF06114">
    <property type="entry name" value="Peptidase_M78"/>
    <property type="match status" value="1"/>
</dbReference>
<evidence type="ECO:0000259" key="1">
    <source>
        <dbReference type="Pfam" id="PF06114"/>
    </source>
</evidence>
<dbReference type="InterPro" id="IPR010359">
    <property type="entry name" value="IrrE_HExxH"/>
</dbReference>
<proteinExistence type="predicted"/>
<sequence>MDVSKPKSLAHSIEYLYDHLNITHPSELDMFYIAEKFSLNIHLFPIQSRTFKKDSVYYIIIDSRYPQKQWQDFGHEIAHIFLHGWLPEIINYGGNQLFLTNQFIQYQEIKADLFSYEFCIPTFMLRKMEIPNHVQRAASYIAEQFCVTNEFAYKRLNRLKQNMIKSNIANIMG</sequence>
<dbReference type="KEGG" id="ntr:B0W44_15975"/>
<dbReference type="EMBL" id="CP019699">
    <property type="protein sequence ID" value="AQS57026.1"/>
    <property type="molecule type" value="Genomic_DNA"/>
</dbReference>
<reference evidence="2 3" key="1">
    <citation type="journal article" date="2015" name="Int. J. Syst. Evol. Microbiol.">
        <title>Novibacillus thermophilus gen. nov., sp. nov., a Gram-staining-negative and moderately thermophilic member of the family Thermoactinomycetaceae.</title>
        <authorList>
            <person name="Yang G."/>
            <person name="Chen J."/>
            <person name="Zhou S."/>
        </authorList>
    </citation>
    <scope>NUCLEOTIDE SEQUENCE [LARGE SCALE GENOMIC DNA]</scope>
    <source>
        <strain evidence="2 3">SG-1</strain>
    </source>
</reference>
<dbReference type="AlphaFoldDB" id="A0A1U9KAI7"/>
<dbReference type="RefSeq" id="WP_169835633.1">
    <property type="nucleotide sequence ID" value="NZ_CP019699.1"/>
</dbReference>
<accession>A0A1U9KAI7</accession>
<dbReference type="STRING" id="1471761.B0W44_15975"/>
<name>A0A1U9KAI7_9BACL</name>